<evidence type="ECO:0000256" key="5">
    <source>
        <dbReference type="ARBA" id="ARBA00022741"/>
    </source>
</evidence>
<dbReference type="PROSITE" id="PS50011">
    <property type="entry name" value="PROTEIN_KINASE_DOM"/>
    <property type="match status" value="1"/>
</dbReference>
<dbReference type="Pfam" id="PF00069">
    <property type="entry name" value="Pkinase"/>
    <property type="match status" value="1"/>
</dbReference>
<dbReference type="InterPro" id="IPR050940">
    <property type="entry name" value="Actin_reg-Ser/Thr_kinase"/>
</dbReference>
<dbReference type="InterPro" id="IPR017441">
    <property type="entry name" value="Protein_kinase_ATP_BS"/>
</dbReference>
<sequence>MTRNSEAFDVIPYDDIKGDWKRLGSGSFGNVYKGTYLGIDVAIKEVLPSTEYDVGKYFEREWRLMKECRHPNICLFIGLSRAPHPDNRIFIVSEYIDNGNVRTYIHDKQRPFPWRLRISFATDVARSLAYLHARNCIHRDLKGENLLVTSNGRLKVTDFGFARIAARNEEESKRLTFCGTDSYMSPEILLGNEFDLPTDIFSLGIIFCEIASRHLADDTHFKRYPPNFGLETEEITKSASQGCPKGFIDLCIDCVALDPAKRPTTRQILERLRVIEAEVLARREEGEENVHLGSIRFMTGGKRPGAAPRIPSFGMGVGKDIRHNTNGSVTSSEESDEELGEIIEALAKVGVDSKGSGSSDDQRPLLESYTVATNMEDSTTLAKPQLPLSLSSVLTIRPSPDPNASPTAILPATPDSEQRLSPPHNQAYHGHARVSTDILGTSSNMSIASLDSYHTAHRSGSSIISSTLATEGGSTVRSVQGNYVAPLVHRFTLLKPGGKQKRDGAASPGLGEGGIPTNAGWLDLFFSSGLLMAKCDLCAKRLGWKPILECDDCGLRAHVKCGELAPSDCGTRITRTSSEHHHVHQTMPLTRSSLEAATSLPKVKQDAAATSDGAQTKQRSPGKRR</sequence>
<keyword evidence="6" id="KW-0418">Kinase</keyword>
<dbReference type="PROSITE" id="PS00108">
    <property type="entry name" value="PROTEIN_KINASE_ST"/>
    <property type="match status" value="1"/>
</dbReference>
<evidence type="ECO:0000256" key="3">
    <source>
        <dbReference type="ARBA" id="ARBA00022679"/>
    </source>
</evidence>
<dbReference type="PROSITE" id="PS50081">
    <property type="entry name" value="ZF_DAG_PE_2"/>
    <property type="match status" value="1"/>
</dbReference>
<dbReference type="Proteomes" id="UP000242287">
    <property type="component" value="Unassembled WGS sequence"/>
</dbReference>
<keyword evidence="2" id="KW-0723">Serine/threonine-protein kinase</keyword>
<evidence type="ECO:0000256" key="1">
    <source>
        <dbReference type="ARBA" id="ARBA00005843"/>
    </source>
</evidence>
<dbReference type="PROSITE" id="PS00107">
    <property type="entry name" value="PROTEIN_KINASE_ATP"/>
    <property type="match status" value="1"/>
</dbReference>
<dbReference type="AlphaFoldDB" id="A0A2A9NGX1"/>
<dbReference type="STRING" id="703135.A0A2A9NGX1"/>
<dbReference type="PANTHER" id="PTHR46485:SF5">
    <property type="entry name" value="CENTER DIVIDER, ISOFORM A"/>
    <property type="match status" value="1"/>
</dbReference>
<evidence type="ECO:0000256" key="6">
    <source>
        <dbReference type="ARBA" id="ARBA00022777"/>
    </source>
</evidence>
<feature type="region of interest" description="Disordered" evidence="10">
    <location>
        <begin position="393"/>
        <end position="419"/>
    </location>
</feature>
<evidence type="ECO:0000256" key="2">
    <source>
        <dbReference type="ARBA" id="ARBA00022527"/>
    </source>
</evidence>
<dbReference type="PRINTS" id="PR00109">
    <property type="entry name" value="TYRKINASE"/>
</dbReference>
<dbReference type="PANTHER" id="PTHR46485">
    <property type="entry name" value="LIM DOMAIN KINASE 1"/>
    <property type="match status" value="1"/>
</dbReference>
<gene>
    <name evidence="13" type="ORF">AMATHDRAFT_63468</name>
</gene>
<dbReference type="EMBL" id="KZ302033">
    <property type="protein sequence ID" value="PFH49318.1"/>
    <property type="molecule type" value="Genomic_DNA"/>
</dbReference>
<feature type="domain" description="Protein kinase" evidence="11">
    <location>
        <begin position="17"/>
        <end position="274"/>
    </location>
</feature>
<protein>
    <recommendedName>
        <fullName evidence="15">Protein kinase domain-containing protein</fullName>
    </recommendedName>
</protein>
<dbReference type="GO" id="GO:0046872">
    <property type="term" value="F:metal ion binding"/>
    <property type="evidence" value="ECO:0007669"/>
    <property type="project" value="UniProtKB-KW"/>
</dbReference>
<keyword evidence="8 9" id="KW-0067">ATP-binding</keyword>
<dbReference type="InterPro" id="IPR011009">
    <property type="entry name" value="Kinase-like_dom_sf"/>
</dbReference>
<keyword evidence="4" id="KW-0479">Metal-binding</keyword>
<proteinExistence type="inferred from homology"/>
<feature type="region of interest" description="Disordered" evidence="10">
    <location>
        <begin position="595"/>
        <end position="625"/>
    </location>
</feature>
<evidence type="ECO:0008006" key="15">
    <source>
        <dbReference type="Google" id="ProtNLM"/>
    </source>
</evidence>
<evidence type="ECO:0000313" key="14">
    <source>
        <dbReference type="Proteomes" id="UP000242287"/>
    </source>
</evidence>
<dbReference type="GO" id="GO:0004674">
    <property type="term" value="F:protein serine/threonine kinase activity"/>
    <property type="evidence" value="ECO:0007669"/>
    <property type="project" value="UniProtKB-KW"/>
</dbReference>
<keyword evidence="5 9" id="KW-0547">Nucleotide-binding</keyword>
<evidence type="ECO:0000256" key="4">
    <source>
        <dbReference type="ARBA" id="ARBA00022723"/>
    </source>
</evidence>
<reference evidence="13 14" key="1">
    <citation type="submission" date="2014-02" db="EMBL/GenBank/DDBJ databases">
        <title>Transposable element dynamics among asymbiotic and ectomycorrhizal Amanita fungi.</title>
        <authorList>
            <consortium name="DOE Joint Genome Institute"/>
            <person name="Hess J."/>
            <person name="Skrede I."/>
            <person name="Wolfe B."/>
            <person name="LaButti K."/>
            <person name="Ohm R.A."/>
            <person name="Grigoriev I.V."/>
            <person name="Pringle A."/>
        </authorList>
    </citation>
    <scope>NUCLEOTIDE SEQUENCE [LARGE SCALE GENOMIC DNA]</scope>
    <source>
        <strain evidence="13 14">SKay4041</strain>
    </source>
</reference>
<evidence type="ECO:0000256" key="8">
    <source>
        <dbReference type="ARBA" id="ARBA00022840"/>
    </source>
</evidence>
<dbReference type="InterPro" id="IPR008271">
    <property type="entry name" value="Ser/Thr_kinase_AS"/>
</dbReference>
<keyword evidence="7" id="KW-0862">Zinc</keyword>
<dbReference type="Gene3D" id="3.30.200.20">
    <property type="entry name" value="Phosphorylase Kinase, domain 1"/>
    <property type="match status" value="1"/>
</dbReference>
<feature type="domain" description="Phorbol-ester/DAG-type" evidence="12">
    <location>
        <begin position="518"/>
        <end position="569"/>
    </location>
</feature>
<name>A0A2A9NGX1_9AGAR</name>
<accession>A0A2A9NGX1</accession>
<evidence type="ECO:0000313" key="13">
    <source>
        <dbReference type="EMBL" id="PFH49318.1"/>
    </source>
</evidence>
<feature type="binding site" evidence="9">
    <location>
        <position position="44"/>
    </location>
    <ligand>
        <name>ATP</name>
        <dbReference type="ChEBI" id="CHEBI:30616"/>
    </ligand>
</feature>
<organism evidence="13 14">
    <name type="scientific">Amanita thiersii Skay4041</name>
    <dbReference type="NCBI Taxonomy" id="703135"/>
    <lineage>
        <taxon>Eukaryota</taxon>
        <taxon>Fungi</taxon>
        <taxon>Dikarya</taxon>
        <taxon>Basidiomycota</taxon>
        <taxon>Agaricomycotina</taxon>
        <taxon>Agaricomycetes</taxon>
        <taxon>Agaricomycetidae</taxon>
        <taxon>Agaricales</taxon>
        <taxon>Pluteineae</taxon>
        <taxon>Amanitaceae</taxon>
        <taxon>Amanita</taxon>
    </lineage>
</organism>
<evidence type="ECO:0000256" key="9">
    <source>
        <dbReference type="PROSITE-ProRule" id="PRU10141"/>
    </source>
</evidence>
<dbReference type="SMART" id="SM00220">
    <property type="entry name" value="S_TKc"/>
    <property type="match status" value="1"/>
</dbReference>
<dbReference type="OrthoDB" id="4062651at2759"/>
<dbReference type="SUPFAM" id="SSF57889">
    <property type="entry name" value="Cysteine-rich domain"/>
    <property type="match status" value="1"/>
</dbReference>
<dbReference type="CDD" id="cd00029">
    <property type="entry name" value="C1"/>
    <property type="match status" value="1"/>
</dbReference>
<evidence type="ECO:0000259" key="12">
    <source>
        <dbReference type="PROSITE" id="PS50081"/>
    </source>
</evidence>
<dbReference type="GO" id="GO:0005524">
    <property type="term" value="F:ATP binding"/>
    <property type="evidence" value="ECO:0007669"/>
    <property type="project" value="UniProtKB-UniRule"/>
</dbReference>
<dbReference type="CDD" id="cd13999">
    <property type="entry name" value="STKc_MAP3K-like"/>
    <property type="match status" value="1"/>
</dbReference>
<dbReference type="Gene3D" id="1.10.510.10">
    <property type="entry name" value="Transferase(Phosphotransferase) domain 1"/>
    <property type="match status" value="1"/>
</dbReference>
<dbReference type="Gene3D" id="3.30.60.20">
    <property type="match status" value="1"/>
</dbReference>
<keyword evidence="14" id="KW-1185">Reference proteome</keyword>
<comment type="similarity">
    <text evidence="1">Belongs to the protein kinase superfamily. TKL Ser/Thr protein kinase family.</text>
</comment>
<dbReference type="InterPro" id="IPR002219">
    <property type="entry name" value="PKC_DAG/PE"/>
</dbReference>
<dbReference type="SUPFAM" id="SSF56112">
    <property type="entry name" value="Protein kinase-like (PK-like)"/>
    <property type="match status" value="1"/>
</dbReference>
<dbReference type="InterPro" id="IPR001245">
    <property type="entry name" value="Ser-Thr/Tyr_kinase_cat_dom"/>
</dbReference>
<evidence type="ECO:0000256" key="7">
    <source>
        <dbReference type="ARBA" id="ARBA00022833"/>
    </source>
</evidence>
<dbReference type="InterPro" id="IPR000719">
    <property type="entry name" value="Prot_kinase_dom"/>
</dbReference>
<dbReference type="SMART" id="SM00109">
    <property type="entry name" value="C1"/>
    <property type="match status" value="1"/>
</dbReference>
<evidence type="ECO:0000256" key="10">
    <source>
        <dbReference type="SAM" id="MobiDB-lite"/>
    </source>
</evidence>
<keyword evidence="3" id="KW-0808">Transferase</keyword>
<dbReference type="InterPro" id="IPR046349">
    <property type="entry name" value="C1-like_sf"/>
</dbReference>
<evidence type="ECO:0000259" key="11">
    <source>
        <dbReference type="PROSITE" id="PS50011"/>
    </source>
</evidence>
<dbReference type="Pfam" id="PF00130">
    <property type="entry name" value="C1_1"/>
    <property type="match status" value="1"/>
</dbReference>